<evidence type="ECO:0000313" key="9">
    <source>
        <dbReference type="Proteomes" id="UP001163046"/>
    </source>
</evidence>
<evidence type="ECO:0000256" key="6">
    <source>
        <dbReference type="SAM" id="SignalP"/>
    </source>
</evidence>
<dbReference type="FunFam" id="2.60.40.10:FF:000032">
    <property type="entry name" value="palladin isoform X1"/>
    <property type="match status" value="1"/>
</dbReference>
<evidence type="ECO:0000256" key="1">
    <source>
        <dbReference type="ARBA" id="ARBA00022729"/>
    </source>
</evidence>
<name>A0A9X0CRR3_9CNID</name>
<evidence type="ECO:0000313" key="8">
    <source>
        <dbReference type="EMBL" id="KAJ7373617.1"/>
    </source>
</evidence>
<dbReference type="InterPro" id="IPR036179">
    <property type="entry name" value="Ig-like_dom_sf"/>
</dbReference>
<keyword evidence="8" id="KW-0808">Transferase</keyword>
<feature type="domain" description="Ig-like" evidence="7">
    <location>
        <begin position="151"/>
        <end position="238"/>
    </location>
</feature>
<dbReference type="PANTHER" id="PTHR45080:SF8">
    <property type="entry name" value="IG-LIKE DOMAIN-CONTAINING PROTEIN"/>
    <property type="match status" value="1"/>
</dbReference>
<gene>
    <name evidence="8" type="primary">Pef1_2</name>
    <name evidence="8" type="ORF">OS493_011224</name>
</gene>
<dbReference type="Proteomes" id="UP001163046">
    <property type="component" value="Unassembled WGS sequence"/>
</dbReference>
<dbReference type="GO" id="GO:0007156">
    <property type="term" value="P:homophilic cell adhesion via plasma membrane adhesion molecules"/>
    <property type="evidence" value="ECO:0007669"/>
    <property type="project" value="TreeGrafter"/>
</dbReference>
<dbReference type="Pfam" id="PF07679">
    <property type="entry name" value="I-set"/>
    <property type="match status" value="2"/>
</dbReference>
<dbReference type="EMBL" id="MU826830">
    <property type="protein sequence ID" value="KAJ7373617.1"/>
    <property type="molecule type" value="Genomic_DNA"/>
</dbReference>
<dbReference type="SUPFAM" id="SSF48726">
    <property type="entry name" value="Immunoglobulin"/>
    <property type="match status" value="3"/>
</dbReference>
<keyword evidence="1 6" id="KW-0732">Signal</keyword>
<dbReference type="GO" id="GO:0016301">
    <property type="term" value="F:kinase activity"/>
    <property type="evidence" value="ECO:0007669"/>
    <property type="project" value="UniProtKB-KW"/>
</dbReference>
<evidence type="ECO:0000259" key="7">
    <source>
        <dbReference type="PROSITE" id="PS50835"/>
    </source>
</evidence>
<dbReference type="InterPro" id="IPR007110">
    <property type="entry name" value="Ig-like_dom"/>
</dbReference>
<dbReference type="InterPro" id="IPR003598">
    <property type="entry name" value="Ig_sub2"/>
</dbReference>
<feature type="region of interest" description="Disordered" evidence="4">
    <location>
        <begin position="186"/>
        <end position="205"/>
    </location>
</feature>
<feature type="domain" description="Ig-like" evidence="7">
    <location>
        <begin position="253"/>
        <end position="345"/>
    </location>
</feature>
<keyword evidence="5" id="KW-0472">Membrane</keyword>
<dbReference type="GO" id="GO:0005886">
    <property type="term" value="C:plasma membrane"/>
    <property type="evidence" value="ECO:0007669"/>
    <property type="project" value="TreeGrafter"/>
</dbReference>
<keyword evidence="5" id="KW-1133">Transmembrane helix</keyword>
<dbReference type="InterPro" id="IPR050958">
    <property type="entry name" value="Cell_Adh-Cytoskel_Orgn"/>
</dbReference>
<dbReference type="InterPro" id="IPR013106">
    <property type="entry name" value="Ig_V-set"/>
</dbReference>
<dbReference type="AlphaFoldDB" id="A0A9X0CRR3"/>
<feature type="domain" description="Ig-like" evidence="7">
    <location>
        <begin position="41"/>
        <end position="144"/>
    </location>
</feature>
<keyword evidence="3" id="KW-0393">Immunoglobulin domain</keyword>
<feature type="chain" id="PRO_5040718074" evidence="6">
    <location>
        <begin position="32"/>
        <end position="423"/>
    </location>
</feature>
<keyword evidence="8" id="KW-0418">Kinase</keyword>
<dbReference type="SMART" id="SM00406">
    <property type="entry name" value="IGv"/>
    <property type="match status" value="2"/>
</dbReference>
<evidence type="ECO:0000256" key="5">
    <source>
        <dbReference type="SAM" id="Phobius"/>
    </source>
</evidence>
<evidence type="ECO:0000256" key="4">
    <source>
        <dbReference type="SAM" id="MobiDB-lite"/>
    </source>
</evidence>
<dbReference type="InterPro" id="IPR013098">
    <property type="entry name" value="Ig_I-set"/>
</dbReference>
<keyword evidence="2" id="KW-1015">Disulfide bond</keyword>
<dbReference type="PROSITE" id="PS50835">
    <property type="entry name" value="IG_LIKE"/>
    <property type="match status" value="3"/>
</dbReference>
<dbReference type="SMART" id="SM00409">
    <property type="entry name" value="IG"/>
    <property type="match status" value="3"/>
</dbReference>
<feature type="signal peptide" evidence="6">
    <location>
        <begin position="1"/>
        <end position="31"/>
    </location>
</feature>
<accession>A0A9X0CRR3</accession>
<keyword evidence="5" id="KW-0812">Transmembrane</keyword>
<dbReference type="Gene3D" id="2.60.40.10">
    <property type="entry name" value="Immunoglobulins"/>
    <property type="match status" value="3"/>
</dbReference>
<proteinExistence type="predicted"/>
<dbReference type="InterPro" id="IPR013783">
    <property type="entry name" value="Ig-like_fold"/>
</dbReference>
<organism evidence="8 9">
    <name type="scientific">Desmophyllum pertusum</name>
    <dbReference type="NCBI Taxonomy" id="174260"/>
    <lineage>
        <taxon>Eukaryota</taxon>
        <taxon>Metazoa</taxon>
        <taxon>Cnidaria</taxon>
        <taxon>Anthozoa</taxon>
        <taxon>Hexacorallia</taxon>
        <taxon>Scleractinia</taxon>
        <taxon>Caryophylliina</taxon>
        <taxon>Caryophylliidae</taxon>
        <taxon>Desmophyllum</taxon>
    </lineage>
</organism>
<comment type="caution">
    <text evidence="8">The sequence shown here is derived from an EMBL/GenBank/DDBJ whole genome shotgun (WGS) entry which is preliminary data.</text>
</comment>
<reference evidence="8" key="1">
    <citation type="submission" date="2023-01" db="EMBL/GenBank/DDBJ databases">
        <title>Genome assembly of the deep-sea coral Lophelia pertusa.</title>
        <authorList>
            <person name="Herrera S."/>
            <person name="Cordes E."/>
        </authorList>
    </citation>
    <scope>NUCLEOTIDE SEQUENCE</scope>
    <source>
        <strain evidence="8">USNM1676648</strain>
        <tissue evidence="8">Polyp</tissue>
    </source>
</reference>
<evidence type="ECO:0000256" key="2">
    <source>
        <dbReference type="ARBA" id="ARBA00023157"/>
    </source>
</evidence>
<dbReference type="OrthoDB" id="5985314at2759"/>
<dbReference type="SMART" id="SM00408">
    <property type="entry name" value="IGc2"/>
    <property type="match status" value="2"/>
</dbReference>
<keyword evidence="9" id="KW-1185">Reference proteome</keyword>
<protein>
    <submittedName>
        <fullName evidence="8">Pho85/PhoA-like cyclin-dependent kinase pef1</fullName>
    </submittedName>
</protein>
<dbReference type="FunFam" id="2.60.40.10:FF:000612">
    <property type="entry name" value="palladin isoform X1"/>
    <property type="match status" value="1"/>
</dbReference>
<dbReference type="InterPro" id="IPR003599">
    <property type="entry name" value="Ig_sub"/>
</dbReference>
<feature type="transmembrane region" description="Helical" evidence="5">
    <location>
        <begin position="371"/>
        <end position="393"/>
    </location>
</feature>
<evidence type="ECO:0000256" key="3">
    <source>
        <dbReference type="ARBA" id="ARBA00023319"/>
    </source>
</evidence>
<sequence length="423" mass="46223">MMTNISRLERRTEYFLLLLTYGLLILPPITCQSCNSQNGEPMIEISSTPSSNTFPINATVNLTCKAWQTDDLATKYPKTRPFEIYWYGPQGKRVGNGCEAASTAVKEMSCPLMVGPLTKDKFGVYTCKAISRNNHCSNEIFEISLLDKQMPEIDEVPVNQTAAIGSMVTFNCTVTGHPKPAITWTKDNDSHSVQSNPRAKVVTNDDKSHSQLVITGVTSEDYGKYQCVGNNSAGVQISSVAFLYPGAVDIQKPEIVEVPVNQTAAIGSMVTFNCTVTGHPKPAITWTKDNDSHSVQSNPRAKVVTDDDKSHSQLVITGVTSEDYGKYQCVGNNSAGDKASSAAFLFQVSGVPNPLRTATPQTARQSASLNIVSIAVPSVIVTLLIIMSVFLWYRRRYVPLNKACDIPGTIYTRFPQEETDAVK</sequence>
<dbReference type="PANTHER" id="PTHR45080">
    <property type="entry name" value="CONTACTIN 5"/>
    <property type="match status" value="1"/>
</dbReference>